<keyword evidence="5" id="KW-1185">Reference proteome</keyword>
<dbReference type="Proteomes" id="UP001473302">
    <property type="component" value="Unassembled WGS sequence"/>
</dbReference>
<name>A0ABP9ZDM3_9FUNG</name>
<dbReference type="InterPro" id="IPR000717">
    <property type="entry name" value="PCI_dom"/>
</dbReference>
<dbReference type="InterPro" id="IPR036388">
    <property type="entry name" value="WH-like_DNA-bd_sf"/>
</dbReference>
<sequence>MLGVQTYFNKLENHIDNENGKGLAPLLSLQDNHVKHIIHQHIQPTQLDMICKSKFDAPWNEIVAAHVKTILAFDEGDYETAFDSQKELVQAFQRGMGTMTRWCLPALYIINNDLRIVASKADDELEAVEGQRKKLEEAANVISKSFTYCITDRGVLHSSKKYGTYCMIGILFRIYFKLRQQNLCKNILRAVKAADMPSIEHFPKSDRVTFRYYLGRLYFLEEDYVKAEHELDLAFKECTNKSLKNKELILQTLLPVKLMRGILPTYALFQKFQKTRQIYGDLATAIRIGDVKAFNVALNVSEPLLIRQGTYFAIEKAESIAIRQLFRKVYLILGMKTRIPIQTFKQALDFEGLHVDLEEAEWMLANMIFKGYMKGYLSHEKMFLVLSKDNPFPSVVQS</sequence>
<protein>
    <recommendedName>
        <fullName evidence="3">PCI domain-containing protein</fullName>
    </recommendedName>
</protein>
<dbReference type="InterPro" id="IPR045114">
    <property type="entry name" value="Csn12-like"/>
</dbReference>
<dbReference type="PANTHER" id="PTHR12732">
    <property type="entry name" value="UNCHARACTERIZED PROTEASOME COMPONENT REGION PCI-CONTAINING"/>
    <property type="match status" value="1"/>
</dbReference>
<keyword evidence="2" id="KW-0175">Coiled coil</keyword>
<evidence type="ECO:0000313" key="4">
    <source>
        <dbReference type="EMBL" id="GAA5817220.1"/>
    </source>
</evidence>
<dbReference type="PROSITE" id="PS50250">
    <property type="entry name" value="PCI"/>
    <property type="match status" value="1"/>
</dbReference>
<comment type="caution">
    <text evidence="4">The sequence shown here is derived from an EMBL/GenBank/DDBJ whole genome shotgun (WGS) entry which is preliminary data.</text>
</comment>
<comment type="similarity">
    <text evidence="1">Belongs to the CSN12 family.</text>
</comment>
<reference evidence="4 5" key="1">
    <citation type="submission" date="2024-04" db="EMBL/GenBank/DDBJ databases">
        <title>genome sequences of Mucor flavus KT1a and Helicostylum pulchrum KT1b strains isolated from the surface of a dry-aged beef.</title>
        <authorList>
            <person name="Toyotome T."/>
            <person name="Hosono M."/>
            <person name="Torimaru M."/>
            <person name="Fukuda K."/>
            <person name="Mikami N."/>
        </authorList>
    </citation>
    <scope>NUCLEOTIDE SEQUENCE [LARGE SCALE GENOMIC DNA]</scope>
    <source>
        <strain evidence="4 5">KT1a</strain>
    </source>
</reference>
<dbReference type="Gene3D" id="1.10.10.10">
    <property type="entry name" value="Winged helix-like DNA-binding domain superfamily/Winged helix DNA-binding domain"/>
    <property type="match status" value="1"/>
</dbReference>
<proteinExistence type="inferred from homology"/>
<evidence type="ECO:0000256" key="2">
    <source>
        <dbReference type="SAM" id="Coils"/>
    </source>
</evidence>
<dbReference type="EMBL" id="BAABUK010000039">
    <property type="protein sequence ID" value="GAA5817220.1"/>
    <property type="molecule type" value="Genomic_DNA"/>
</dbReference>
<organism evidence="4 5">
    <name type="scientific">Mucor flavus</name>
    <dbReference type="NCBI Taxonomy" id="439312"/>
    <lineage>
        <taxon>Eukaryota</taxon>
        <taxon>Fungi</taxon>
        <taxon>Fungi incertae sedis</taxon>
        <taxon>Mucoromycota</taxon>
        <taxon>Mucoromycotina</taxon>
        <taxon>Mucoromycetes</taxon>
        <taxon>Mucorales</taxon>
        <taxon>Mucorineae</taxon>
        <taxon>Mucoraceae</taxon>
        <taxon>Mucor</taxon>
    </lineage>
</organism>
<feature type="coiled-coil region" evidence="2">
    <location>
        <begin position="118"/>
        <end position="145"/>
    </location>
</feature>
<evidence type="ECO:0000256" key="1">
    <source>
        <dbReference type="ARBA" id="ARBA00025771"/>
    </source>
</evidence>
<dbReference type="SMART" id="SM00753">
    <property type="entry name" value="PAM"/>
    <property type="match status" value="1"/>
</dbReference>
<dbReference type="PANTHER" id="PTHR12732:SF0">
    <property type="entry name" value="PCI DOMAIN-CONTAINING PROTEIN 2"/>
    <property type="match status" value="1"/>
</dbReference>
<feature type="domain" description="PCI" evidence="3">
    <location>
        <begin position="208"/>
        <end position="391"/>
    </location>
</feature>
<evidence type="ECO:0000259" key="3">
    <source>
        <dbReference type="PROSITE" id="PS50250"/>
    </source>
</evidence>
<gene>
    <name evidence="4" type="ORF">MFLAVUS_010763</name>
</gene>
<accession>A0ABP9ZDM3</accession>
<evidence type="ECO:0000313" key="5">
    <source>
        <dbReference type="Proteomes" id="UP001473302"/>
    </source>
</evidence>
<dbReference type="Pfam" id="PF01399">
    <property type="entry name" value="PCI"/>
    <property type="match status" value="1"/>
</dbReference>